<accession>A0A3M8QUL5</accession>
<evidence type="ECO:0000313" key="1">
    <source>
        <dbReference type="EMBL" id="RNF59887.1"/>
    </source>
</evidence>
<proteinExistence type="predicted"/>
<comment type="caution">
    <text evidence="1">The sequence shown here is derived from an EMBL/GenBank/DDBJ whole genome shotgun (WGS) entry which is preliminary data.</text>
</comment>
<dbReference type="RefSeq" id="WP_123104693.1">
    <property type="nucleotide sequence ID" value="NZ_CP127527.1"/>
</dbReference>
<reference evidence="1" key="1">
    <citation type="submission" date="2018-10" db="EMBL/GenBank/DDBJ databases">
        <title>Acidithiobacillus sulfuriphilus sp. nov.: an extremely acidophilic sulfur-oxidizing chemolithotroph isolated from a neutral pH environment.</title>
        <authorList>
            <person name="Falagan C."/>
            <person name="Moya-Beltran A."/>
            <person name="Quatrini R."/>
            <person name="Johnson D.B."/>
        </authorList>
    </citation>
    <scope>NUCLEOTIDE SEQUENCE [LARGE SCALE GENOMIC DNA]</scope>
    <source>
        <strain evidence="1">CJ-2</strain>
    </source>
</reference>
<organism evidence="1">
    <name type="scientific">Acidithiobacillus sulfuriphilus</name>
    <dbReference type="NCBI Taxonomy" id="1867749"/>
    <lineage>
        <taxon>Bacteria</taxon>
        <taxon>Pseudomonadati</taxon>
        <taxon>Pseudomonadota</taxon>
        <taxon>Acidithiobacillia</taxon>
        <taxon>Acidithiobacillales</taxon>
        <taxon>Acidithiobacillaceae</taxon>
        <taxon>Acidithiobacillus</taxon>
    </lineage>
</organism>
<dbReference type="OrthoDB" id="9788468at2"/>
<dbReference type="SUPFAM" id="SSF54593">
    <property type="entry name" value="Glyoxalase/Bleomycin resistance protein/Dihydroxybiphenyl dioxygenase"/>
    <property type="match status" value="1"/>
</dbReference>
<dbReference type="InterPro" id="IPR029068">
    <property type="entry name" value="Glyas_Bleomycin-R_OHBP_Dase"/>
</dbReference>
<gene>
    <name evidence="1" type="ORF">EC580_10075</name>
</gene>
<name>A0A3M8QUL5_9PROT</name>
<dbReference type="EMBL" id="RIZI01000179">
    <property type="protein sequence ID" value="RNF59887.1"/>
    <property type="molecule type" value="Genomic_DNA"/>
</dbReference>
<protein>
    <submittedName>
        <fullName evidence="1">Uncharacterized protein</fullName>
    </submittedName>
</protein>
<dbReference type="AlphaFoldDB" id="A0A3M8QUL5"/>
<sequence length="412" mass="46701">MTASAEFPRYGDKQNSPFFEEWLGRLLEDRDRQGLTDHIGRIDALMITVEPGHSAAYVGELCLMTPYHYLVTLESEQHFTHILRIDMNAPDILVREVKDANLHGIFRSLNEVYPIGAQRPNSRYMGEIFQVANLHEVVEAQKAREIRFFHQDQIRRLELPGNMAVVKPSPYTHNIVGYWERPDANIRVYALGLSSIRNDIQAAYEASKEMRETLGLDALLLPIDHLATRVYSQNREVAILEYLTLSSYYYWGSYDIPEQNSSTNVTKSVHFDNAFQSPVKVFTAANHPYFCNHLLGIPSPTEAFVRNFGPRLHHFAVAVQDGHTAGMTNIDYVVHALRHCGRDFLLEVIGSEQEGLKQIFSSASEHSSLIIEYVQRFGDFHGFFTKENVAGLTAAAGADETLRSLENAARRG</sequence>